<accession>A0A822YKM8</accession>
<proteinExistence type="predicted"/>
<evidence type="ECO:0000313" key="2">
    <source>
        <dbReference type="Proteomes" id="UP000607653"/>
    </source>
</evidence>
<gene>
    <name evidence="1" type="ORF">HUJ06_010972</name>
</gene>
<evidence type="ECO:0000313" key="1">
    <source>
        <dbReference type="EMBL" id="DAD32121.1"/>
    </source>
</evidence>
<dbReference type="EMBL" id="DUZY01000003">
    <property type="protein sequence ID" value="DAD32121.1"/>
    <property type="molecule type" value="Genomic_DNA"/>
</dbReference>
<dbReference type="AlphaFoldDB" id="A0A822YKM8"/>
<reference evidence="1 2" key="1">
    <citation type="journal article" date="2020" name="Mol. Biol. Evol.">
        <title>Distinct Expression and Methylation Patterns for Genes with Different Fates following a Single Whole-Genome Duplication in Flowering Plants.</title>
        <authorList>
            <person name="Shi T."/>
            <person name="Rahmani R.S."/>
            <person name="Gugger P.F."/>
            <person name="Wang M."/>
            <person name="Li H."/>
            <person name="Zhang Y."/>
            <person name="Li Z."/>
            <person name="Wang Q."/>
            <person name="Van de Peer Y."/>
            <person name="Marchal K."/>
            <person name="Chen J."/>
        </authorList>
    </citation>
    <scope>NUCLEOTIDE SEQUENCE [LARGE SCALE GENOMIC DNA]</scope>
    <source>
        <tissue evidence="1">Leaf</tissue>
    </source>
</reference>
<protein>
    <submittedName>
        <fullName evidence="1">Uncharacterized protein</fullName>
    </submittedName>
</protein>
<keyword evidence="2" id="KW-1185">Reference proteome</keyword>
<dbReference type="Proteomes" id="UP000607653">
    <property type="component" value="Unassembled WGS sequence"/>
</dbReference>
<comment type="caution">
    <text evidence="1">The sequence shown here is derived from an EMBL/GenBank/DDBJ whole genome shotgun (WGS) entry which is preliminary data.</text>
</comment>
<name>A0A822YKM8_NELNU</name>
<organism evidence="1 2">
    <name type="scientific">Nelumbo nucifera</name>
    <name type="common">Sacred lotus</name>
    <dbReference type="NCBI Taxonomy" id="4432"/>
    <lineage>
        <taxon>Eukaryota</taxon>
        <taxon>Viridiplantae</taxon>
        <taxon>Streptophyta</taxon>
        <taxon>Embryophyta</taxon>
        <taxon>Tracheophyta</taxon>
        <taxon>Spermatophyta</taxon>
        <taxon>Magnoliopsida</taxon>
        <taxon>Proteales</taxon>
        <taxon>Nelumbonaceae</taxon>
        <taxon>Nelumbo</taxon>
    </lineage>
</organism>
<sequence>MIGADIPTSVIEDHHTIQLMMSKASMVEAPSITTSLAGMTISSLGVNVMTTLASSSSVVLDWLTRPKLKAVAHRSSFQHGSVVTKMKFSLDVEHTNIDDALHDPSVKKLKQSLISSLPITGSPSEVVEVASPEMPPHFS</sequence>